<dbReference type="Pfam" id="PF00403">
    <property type="entry name" value="HMA"/>
    <property type="match status" value="1"/>
</dbReference>
<evidence type="ECO:0000313" key="5">
    <source>
        <dbReference type="Proteomes" id="UP001595279"/>
    </source>
</evidence>
<dbReference type="RefSeq" id="WP_390266706.1">
    <property type="nucleotide sequence ID" value="NZ_JBHRSA010000003.1"/>
</dbReference>
<dbReference type="InterPro" id="IPR036163">
    <property type="entry name" value="HMA_dom_sf"/>
</dbReference>
<dbReference type="PROSITE" id="PS50846">
    <property type="entry name" value="HMA_2"/>
    <property type="match status" value="1"/>
</dbReference>
<feature type="domain" description="HMA" evidence="3">
    <location>
        <begin position="3"/>
        <end position="69"/>
    </location>
</feature>
<dbReference type="InterPro" id="IPR006121">
    <property type="entry name" value="HMA_dom"/>
</dbReference>
<dbReference type="Gene3D" id="3.30.70.100">
    <property type="match status" value="1"/>
</dbReference>
<gene>
    <name evidence="4" type="ORF">ACFOGI_00355</name>
</gene>
<dbReference type="CDD" id="cd00371">
    <property type="entry name" value="HMA"/>
    <property type="match status" value="1"/>
</dbReference>
<evidence type="ECO:0000313" key="4">
    <source>
        <dbReference type="EMBL" id="MFC3038702.1"/>
    </source>
</evidence>
<evidence type="ECO:0000256" key="1">
    <source>
        <dbReference type="ARBA" id="ARBA00015313"/>
    </source>
</evidence>
<accession>A0ABV7CQK1</accession>
<dbReference type="SUPFAM" id="SSF55008">
    <property type="entry name" value="HMA, heavy metal-associated domain"/>
    <property type="match status" value="1"/>
</dbReference>
<name>A0ABV7CQK1_9BACI</name>
<dbReference type="EMBL" id="JBHRSA010000003">
    <property type="protein sequence ID" value="MFC3038702.1"/>
    <property type="molecule type" value="Genomic_DNA"/>
</dbReference>
<proteinExistence type="predicted"/>
<comment type="caution">
    <text evidence="4">The sequence shown here is derived from an EMBL/GenBank/DDBJ whole genome shotgun (WGS) entry which is preliminary data.</text>
</comment>
<keyword evidence="5" id="KW-1185">Reference proteome</keyword>
<reference evidence="5" key="1">
    <citation type="journal article" date="2019" name="Int. J. Syst. Evol. Microbiol.">
        <title>The Global Catalogue of Microorganisms (GCM) 10K type strain sequencing project: providing services to taxonomists for standard genome sequencing and annotation.</title>
        <authorList>
            <consortium name="The Broad Institute Genomics Platform"/>
            <consortium name="The Broad Institute Genome Sequencing Center for Infectious Disease"/>
            <person name="Wu L."/>
            <person name="Ma J."/>
        </authorList>
    </citation>
    <scope>NUCLEOTIDE SEQUENCE [LARGE SCALE GENOMIC DNA]</scope>
    <source>
        <strain evidence="5">KCTC 13128</strain>
    </source>
</reference>
<organism evidence="4 5">
    <name type="scientific">Virgibacillus xinjiangensis</name>
    <dbReference type="NCBI Taxonomy" id="393090"/>
    <lineage>
        <taxon>Bacteria</taxon>
        <taxon>Bacillati</taxon>
        <taxon>Bacillota</taxon>
        <taxon>Bacilli</taxon>
        <taxon>Bacillales</taxon>
        <taxon>Bacillaceae</taxon>
        <taxon>Virgibacillus</taxon>
    </lineage>
</organism>
<dbReference type="PANTHER" id="PTHR46594:SF4">
    <property type="entry name" value="P-TYPE CATION-TRANSPORTING ATPASE"/>
    <property type="match status" value="1"/>
</dbReference>
<dbReference type="PANTHER" id="PTHR46594">
    <property type="entry name" value="P-TYPE CATION-TRANSPORTING ATPASE"/>
    <property type="match status" value="1"/>
</dbReference>
<keyword evidence="2" id="KW-0479">Metal-binding</keyword>
<evidence type="ECO:0000259" key="3">
    <source>
        <dbReference type="PROSITE" id="PS50846"/>
    </source>
</evidence>
<sequence length="73" mass="8197">MNETNYLEVKGMHCPHCAGKIENAVSRIQGVLEIQVNEKTEKGRVTFNRKQTTLADVLHAIEEAGFEAEKLDL</sequence>
<protein>
    <recommendedName>
        <fullName evidence="1">Copper chaperone CopZ</fullName>
    </recommendedName>
</protein>
<dbReference type="Proteomes" id="UP001595279">
    <property type="component" value="Unassembled WGS sequence"/>
</dbReference>
<evidence type="ECO:0000256" key="2">
    <source>
        <dbReference type="ARBA" id="ARBA00022723"/>
    </source>
</evidence>